<organism evidence="2 3">
    <name type="scientific">Hymenobacter glaciei</name>
    <dbReference type="NCBI Taxonomy" id="877209"/>
    <lineage>
        <taxon>Bacteria</taxon>
        <taxon>Pseudomonadati</taxon>
        <taxon>Bacteroidota</taxon>
        <taxon>Cytophagia</taxon>
        <taxon>Cytophagales</taxon>
        <taxon>Hymenobacteraceae</taxon>
        <taxon>Hymenobacter</taxon>
    </lineage>
</organism>
<gene>
    <name evidence="2" type="ORF">GCM10022409_11410</name>
</gene>
<dbReference type="Proteomes" id="UP001501469">
    <property type="component" value="Unassembled WGS sequence"/>
</dbReference>
<accession>A0ABP7TP97</accession>
<evidence type="ECO:0000313" key="2">
    <source>
        <dbReference type="EMBL" id="GAA4029013.1"/>
    </source>
</evidence>
<reference evidence="3" key="1">
    <citation type="journal article" date="2019" name="Int. J. Syst. Evol. Microbiol.">
        <title>The Global Catalogue of Microorganisms (GCM) 10K type strain sequencing project: providing services to taxonomists for standard genome sequencing and annotation.</title>
        <authorList>
            <consortium name="The Broad Institute Genomics Platform"/>
            <consortium name="The Broad Institute Genome Sequencing Center for Infectious Disease"/>
            <person name="Wu L."/>
            <person name="Ma J."/>
        </authorList>
    </citation>
    <scope>NUCLEOTIDE SEQUENCE [LARGE SCALE GENOMIC DNA]</scope>
    <source>
        <strain evidence="3">JCM 17225</strain>
    </source>
</reference>
<sequence>MMPKITASDKARLYLISKLQPFAPKVVAAPPAPVLRIVIIRHGEKPAEGDNLSCAGLNRALALPAVLNQLMPTPPNLVFVPVIGTNDRDTTRVRMLQTVMPYAVQHNLTINSDFMVANTKAFARQLRKLRGTVLVVWEHHCIVDIAKDLGLENVSDWPDADFDSIWTISFSGGGARGKAKHPVLSKSRQHIRPSAICPGA</sequence>
<proteinExistence type="predicted"/>
<dbReference type="EMBL" id="BAABDK010000010">
    <property type="protein sequence ID" value="GAA4029013.1"/>
    <property type="molecule type" value="Genomic_DNA"/>
</dbReference>
<keyword evidence="3" id="KW-1185">Reference proteome</keyword>
<feature type="region of interest" description="Disordered" evidence="1">
    <location>
        <begin position="179"/>
        <end position="200"/>
    </location>
</feature>
<evidence type="ECO:0000256" key="1">
    <source>
        <dbReference type="SAM" id="MobiDB-lite"/>
    </source>
</evidence>
<evidence type="ECO:0000313" key="3">
    <source>
        <dbReference type="Proteomes" id="UP001501469"/>
    </source>
</evidence>
<dbReference type="RefSeq" id="WP_345051418.1">
    <property type="nucleotide sequence ID" value="NZ_BAABDK010000010.1"/>
</dbReference>
<comment type="caution">
    <text evidence="2">The sequence shown here is derived from an EMBL/GenBank/DDBJ whole genome shotgun (WGS) entry which is preliminary data.</text>
</comment>
<name>A0ABP7TP97_9BACT</name>
<feature type="compositionally biased region" description="Basic residues" evidence="1">
    <location>
        <begin position="179"/>
        <end position="191"/>
    </location>
</feature>
<evidence type="ECO:0008006" key="4">
    <source>
        <dbReference type="Google" id="ProtNLM"/>
    </source>
</evidence>
<protein>
    <recommendedName>
        <fullName evidence="4">Histidine phosphatase family protein</fullName>
    </recommendedName>
</protein>